<dbReference type="PANTHER" id="PTHR24345">
    <property type="entry name" value="SERINE/THREONINE-PROTEIN KINASE PLK"/>
    <property type="match status" value="1"/>
</dbReference>
<evidence type="ECO:0000256" key="1">
    <source>
        <dbReference type="ARBA" id="ARBA00004114"/>
    </source>
</evidence>
<dbReference type="InterPro" id="IPR033698">
    <property type="entry name" value="POLO_box_Plk4_2"/>
</dbReference>
<evidence type="ECO:0000313" key="24">
    <source>
        <dbReference type="RefSeq" id="XP_026287169.1"/>
    </source>
</evidence>
<dbReference type="FunFam" id="1.10.510.10:FF:000576">
    <property type="entry name" value="Serine/threonine-protein kinase PLK4"/>
    <property type="match status" value="1"/>
</dbReference>
<reference evidence="24" key="1">
    <citation type="submission" date="2025-08" db="UniProtKB">
        <authorList>
            <consortium name="RefSeq"/>
        </authorList>
    </citation>
    <scope>IDENTIFICATION</scope>
    <source>
        <tissue evidence="24">Whole organism</tissue>
    </source>
</reference>
<evidence type="ECO:0000256" key="17">
    <source>
        <dbReference type="PROSITE-ProRule" id="PRU10141"/>
    </source>
</evidence>
<dbReference type="PROSITE" id="PS50078">
    <property type="entry name" value="POLO_BOX"/>
    <property type="match status" value="1"/>
</dbReference>
<dbReference type="GO" id="GO:0005524">
    <property type="term" value="F:ATP binding"/>
    <property type="evidence" value="ECO:0007669"/>
    <property type="project" value="UniProtKB-UniRule"/>
</dbReference>
<dbReference type="SUPFAM" id="SSF82615">
    <property type="entry name" value="Polo-box domain"/>
    <property type="match status" value="1"/>
</dbReference>
<dbReference type="PANTHER" id="PTHR24345:SF91">
    <property type="entry name" value="SERINE_THREONINE-PROTEIN KINASE PLK4"/>
    <property type="match status" value="1"/>
</dbReference>
<dbReference type="Gene3D" id="3.30.1120.120">
    <property type="match status" value="1"/>
</dbReference>
<dbReference type="PROSITE" id="PS00107">
    <property type="entry name" value="PROTEIN_KINASE_ATP"/>
    <property type="match status" value="1"/>
</dbReference>
<dbReference type="PROSITE" id="PS00109">
    <property type="entry name" value="PROTEIN_KINASE_TYR"/>
    <property type="match status" value="1"/>
</dbReference>
<dbReference type="CDD" id="cd13115">
    <property type="entry name" value="POLO_box_Plk4_2"/>
    <property type="match status" value="1"/>
</dbReference>
<dbReference type="InterPro" id="IPR000719">
    <property type="entry name" value="Prot_kinase_dom"/>
</dbReference>
<protein>
    <recommendedName>
        <fullName evidence="3">Serine/threonine-protein kinase PLK4</fullName>
        <ecNumber evidence="2">2.7.11.21</ecNumber>
    </recommendedName>
    <alternativeName>
        <fullName evidence="12">Polo-like kinase 4</fullName>
    </alternativeName>
    <alternativeName>
        <fullName evidence="13 14">Serine/threonine-protein kinase SAK</fullName>
    </alternativeName>
</protein>
<accession>A0A6J1T0V8</accession>
<evidence type="ECO:0000256" key="15">
    <source>
        <dbReference type="ARBA" id="ARBA00047802"/>
    </source>
</evidence>
<feature type="domain" description="Protein kinase" evidence="19">
    <location>
        <begin position="15"/>
        <end position="268"/>
    </location>
</feature>
<dbReference type="Gene3D" id="1.10.510.10">
    <property type="entry name" value="Transferase(Phosphotransferase) domain 1"/>
    <property type="match status" value="1"/>
</dbReference>
<dbReference type="GeneID" id="113212603"/>
<dbReference type="Gene3D" id="2.40.50.930">
    <property type="match status" value="1"/>
</dbReference>
<evidence type="ECO:0000256" key="3">
    <source>
        <dbReference type="ARBA" id="ARBA00020245"/>
    </source>
</evidence>
<dbReference type="InterPro" id="IPR046437">
    <property type="entry name" value="Ser_Thr-PK_POLO_box_1_sf"/>
</dbReference>
<evidence type="ECO:0000259" key="20">
    <source>
        <dbReference type="PROSITE" id="PS50078"/>
    </source>
</evidence>
<comment type="catalytic activity">
    <reaction evidence="15">
        <text>L-threonyl-[protein] + ATP = O-phospho-L-threonyl-[protein] + ADP + H(+)</text>
        <dbReference type="Rhea" id="RHEA:46608"/>
        <dbReference type="Rhea" id="RHEA-COMP:11060"/>
        <dbReference type="Rhea" id="RHEA-COMP:11605"/>
        <dbReference type="ChEBI" id="CHEBI:15378"/>
        <dbReference type="ChEBI" id="CHEBI:30013"/>
        <dbReference type="ChEBI" id="CHEBI:30616"/>
        <dbReference type="ChEBI" id="CHEBI:61977"/>
        <dbReference type="ChEBI" id="CHEBI:456216"/>
        <dbReference type="EC" id="2.7.11.21"/>
    </reaction>
</comment>
<feature type="compositionally biased region" description="Basic residues" evidence="18">
    <location>
        <begin position="356"/>
        <end position="366"/>
    </location>
</feature>
<dbReference type="PROSITE" id="PS50011">
    <property type="entry name" value="PROTEIN_KINASE_DOM"/>
    <property type="match status" value="1"/>
</dbReference>
<dbReference type="InterPro" id="IPR011009">
    <property type="entry name" value="Kinase-like_dom_sf"/>
</dbReference>
<dbReference type="RefSeq" id="XP_026287169.1">
    <property type="nucleotide sequence ID" value="XM_026431384.2"/>
</dbReference>
<keyword evidence="5" id="KW-0723">Serine/threonine-protein kinase</keyword>
<keyword evidence="8 24" id="KW-0418">Kinase</keyword>
<evidence type="ECO:0000256" key="6">
    <source>
        <dbReference type="ARBA" id="ARBA00022679"/>
    </source>
</evidence>
<sequence>MMNESSSFGERIEDYEVGHFLGKGGFATVHKARCKKTGLEVAIKMIDKTLMRAAGMVNRVKQEVSIHSRLKHPAVLELYTFFEDSNYVYLVLELCHNGELQRYLKKHDRILTEDEASHILSQVVQGLLYLHSHKILHRDMTLSNLLLSSKMQVKIADFGLATQLNRADEKHLTMCGTPNYISPEVATRSSHGLEADVWGLGCMLYTLLVGHPPFDTDAVKSTLTRVVMADYTMPSHLSAEAQDLIDQLLKKNPRDRIKLHAILKHPFLSRSKQNPLEKRKYPHRESEDSGMCTMTTEGTHSLQHSKDTMSSRDGLKKASAPLTVAAILKDQSACNISHNSYDLNQPSKPSYSKSPHVSHHNHSGHKKMDKVFDHESYKHNADINRVGKSYGCDSGDDSETERYDAGCQALLPQKRFVSAPSRSRSRSEDRYHGTRGLGSNYLKSKLSGCEPGEYTSLPSKHSHNQLSLHHSPNLSHHAQNRHKACRHSRNNGVSTCSADCTSDINWKPSTLVRTQSFGHKSSVRSEALKDECQFSEDVKHGHKKCSSLTCKMEVVSLDVGRGTDSCCEAEMESHCGSGSRGGRCGGSHCSHHTDDDTFERNVKDSSTHSGHKFSERVSVPKKTPICSEEDNYSPILDRRRSLDTDVLGTIKPSVSMEEFCHQMFTGLKTSKEKDLKSKSQAPPLNTLRLLPTRHRTKNAVLSILESGEVVIEFLKKKGPSREERVIDVCRISNDGLRIVLYQMNGGKGAIVRDKPPDLPDQGSDAIFSYESLPEKHWKKYEYAVRFVNLVRAKTPKVTLYSDKAKSHLMENMPNPDFESCFYDGGKVSRTSEGVCLIDQEGRNNVIMSPEHARSLAAAPKVLWDHFLQCYQHCVMLERCLARLVGTSAQASHGARCVFPVIVGRRPNAISTTLQGKENFTNMMSDNHLRGPLISPNTPTLKSFEVSSISTVPLHSIKSCGSRIAHIAETPVSRPGSRHSTRIKRATSPTSINSGVRRVDVSGVGTATQLASGEVRIDYYDGSQLKVHASNTGISYHCADGSQVVRCGPEETVPEWLRDRLAQVPRIIQSLMEKAPSCSDNMPRIVNKPKVRSIR</sequence>
<keyword evidence="23" id="KW-1185">Reference proteome</keyword>
<feature type="domain" description="Cryptic POLO box 1 (CPB1)" evidence="21">
    <location>
        <begin position="676"/>
        <end position="793"/>
    </location>
</feature>
<dbReference type="InterPro" id="IPR008266">
    <property type="entry name" value="Tyr_kinase_AS"/>
</dbReference>
<dbReference type="PROSITE" id="PS51984">
    <property type="entry name" value="CPB1"/>
    <property type="match status" value="1"/>
</dbReference>
<evidence type="ECO:0000256" key="8">
    <source>
        <dbReference type="ARBA" id="ARBA00022777"/>
    </source>
</evidence>
<dbReference type="Proteomes" id="UP000504606">
    <property type="component" value="Unplaced"/>
</dbReference>
<organism evidence="23 24">
    <name type="scientific">Frankliniella occidentalis</name>
    <name type="common">Western flower thrips</name>
    <name type="synonym">Euthrips occidentalis</name>
    <dbReference type="NCBI Taxonomy" id="133901"/>
    <lineage>
        <taxon>Eukaryota</taxon>
        <taxon>Metazoa</taxon>
        <taxon>Ecdysozoa</taxon>
        <taxon>Arthropoda</taxon>
        <taxon>Hexapoda</taxon>
        <taxon>Insecta</taxon>
        <taxon>Pterygota</taxon>
        <taxon>Neoptera</taxon>
        <taxon>Paraneoptera</taxon>
        <taxon>Thysanoptera</taxon>
        <taxon>Terebrantia</taxon>
        <taxon>Thripoidea</taxon>
        <taxon>Thripidae</taxon>
        <taxon>Frankliniella</taxon>
    </lineage>
</organism>
<evidence type="ECO:0000256" key="7">
    <source>
        <dbReference type="ARBA" id="ARBA00022741"/>
    </source>
</evidence>
<evidence type="ECO:0000256" key="4">
    <source>
        <dbReference type="ARBA" id="ARBA00022490"/>
    </source>
</evidence>
<dbReference type="CDD" id="cd13114">
    <property type="entry name" value="POLO_box_Plk4_1"/>
    <property type="match status" value="1"/>
</dbReference>
<dbReference type="InterPro" id="IPR047108">
    <property type="entry name" value="Plk4-like_POLO_box_2_sf"/>
</dbReference>
<dbReference type="EC" id="2.7.11.21" evidence="2"/>
<keyword evidence="6" id="KW-0808">Transferase</keyword>
<evidence type="ECO:0000259" key="22">
    <source>
        <dbReference type="PROSITE" id="PS51985"/>
    </source>
</evidence>
<feature type="domain" description="POLO box" evidence="20">
    <location>
        <begin position="994"/>
        <end position="1072"/>
    </location>
</feature>
<evidence type="ECO:0000256" key="12">
    <source>
        <dbReference type="ARBA" id="ARBA00030332"/>
    </source>
</evidence>
<keyword evidence="10" id="KW-0832">Ubl conjugation</keyword>
<evidence type="ECO:0000256" key="10">
    <source>
        <dbReference type="ARBA" id="ARBA00022843"/>
    </source>
</evidence>
<dbReference type="FunFam" id="3.30.200.20:FF:000042">
    <property type="entry name" value="Aurora kinase A"/>
    <property type="match status" value="1"/>
</dbReference>
<evidence type="ECO:0000256" key="16">
    <source>
        <dbReference type="ARBA" id="ARBA00048347"/>
    </source>
</evidence>
<dbReference type="SUPFAM" id="SSF56112">
    <property type="entry name" value="Protein kinase-like (PK-like)"/>
    <property type="match status" value="1"/>
</dbReference>
<feature type="compositionally biased region" description="Low complexity" evidence="18">
    <location>
        <begin position="464"/>
        <end position="473"/>
    </location>
</feature>
<dbReference type="InterPro" id="IPR017441">
    <property type="entry name" value="Protein_kinase_ATP_BS"/>
</dbReference>
<name>A0A6J1T0V8_FRAOC</name>
<dbReference type="PROSITE" id="PS51985">
    <property type="entry name" value="CPB2"/>
    <property type="match status" value="1"/>
</dbReference>
<comment type="catalytic activity">
    <reaction evidence="16">
        <text>L-seryl-[protein] + ATP = O-phospho-L-seryl-[protein] + ADP + H(+)</text>
        <dbReference type="Rhea" id="RHEA:17989"/>
        <dbReference type="Rhea" id="RHEA-COMP:9863"/>
        <dbReference type="Rhea" id="RHEA-COMP:11604"/>
        <dbReference type="ChEBI" id="CHEBI:15378"/>
        <dbReference type="ChEBI" id="CHEBI:29999"/>
        <dbReference type="ChEBI" id="CHEBI:30616"/>
        <dbReference type="ChEBI" id="CHEBI:83421"/>
        <dbReference type="ChEBI" id="CHEBI:456216"/>
        <dbReference type="EC" id="2.7.11.21"/>
    </reaction>
</comment>
<comment type="subcellular location">
    <subcellularLocation>
        <location evidence="1">Cytoplasm</location>
        <location evidence="1">Cytoskeleton</location>
        <location evidence="1">Microtubule organizing center</location>
        <location evidence="1">Centrosome</location>
        <location evidence="1">Centriole</location>
    </subcellularLocation>
</comment>
<evidence type="ECO:0000256" key="5">
    <source>
        <dbReference type="ARBA" id="ARBA00022527"/>
    </source>
</evidence>
<feature type="region of interest" description="Disordered" evidence="18">
    <location>
        <begin position="417"/>
        <end position="473"/>
    </location>
</feature>
<dbReference type="GO" id="GO:0005634">
    <property type="term" value="C:nucleus"/>
    <property type="evidence" value="ECO:0007669"/>
    <property type="project" value="TreeGrafter"/>
</dbReference>
<proteinExistence type="predicted"/>
<feature type="compositionally biased region" description="Polar residues" evidence="18">
    <location>
        <begin position="339"/>
        <end position="355"/>
    </location>
</feature>
<dbReference type="CTD" id="40384"/>
<dbReference type="InterPro" id="IPR033699">
    <property type="entry name" value="POLO_box_Plk4_1"/>
</dbReference>
<evidence type="ECO:0000256" key="9">
    <source>
        <dbReference type="ARBA" id="ARBA00022840"/>
    </source>
</evidence>
<dbReference type="AlphaFoldDB" id="A0A6J1T0V8"/>
<dbReference type="InterPro" id="IPR000959">
    <property type="entry name" value="POLO_box_dom"/>
</dbReference>
<evidence type="ECO:0000313" key="23">
    <source>
        <dbReference type="Proteomes" id="UP000504606"/>
    </source>
</evidence>
<feature type="region of interest" description="Disordered" evidence="18">
    <location>
        <begin position="339"/>
        <end position="366"/>
    </location>
</feature>
<keyword evidence="9 17" id="KW-0067">ATP-binding</keyword>
<evidence type="ECO:0000259" key="19">
    <source>
        <dbReference type="PROSITE" id="PS50011"/>
    </source>
</evidence>
<feature type="domain" description="Cryptic POLO box 2 (CPB2)" evidence="22">
    <location>
        <begin position="794"/>
        <end position="912"/>
    </location>
</feature>
<evidence type="ECO:0000256" key="13">
    <source>
        <dbReference type="ARBA" id="ARBA00030429"/>
    </source>
</evidence>
<feature type="binding site" evidence="17">
    <location>
        <position position="44"/>
    </location>
    <ligand>
        <name>ATP</name>
        <dbReference type="ChEBI" id="CHEBI:30616"/>
    </ligand>
</feature>
<dbReference type="Pfam" id="PF00069">
    <property type="entry name" value="Pkinase"/>
    <property type="match status" value="1"/>
</dbReference>
<dbReference type="FunFam" id="3.30.1120.120:FF:000001">
    <property type="entry name" value="serine/threonine-protein kinase PLK4 isoform X2"/>
    <property type="match status" value="1"/>
</dbReference>
<dbReference type="Pfam" id="PF18409">
    <property type="entry name" value="Plk4_PB2"/>
    <property type="match status" value="1"/>
</dbReference>
<gene>
    <name evidence="24" type="primary">LOC113212603</name>
</gene>
<keyword evidence="7 17" id="KW-0547">Nucleotide-binding</keyword>
<dbReference type="GO" id="GO:0005814">
    <property type="term" value="C:centriole"/>
    <property type="evidence" value="ECO:0007669"/>
    <property type="project" value="UniProtKB-SubCell"/>
</dbReference>
<evidence type="ECO:0000256" key="11">
    <source>
        <dbReference type="ARBA" id="ARBA00023212"/>
    </source>
</evidence>
<keyword evidence="4" id="KW-0963">Cytoplasm</keyword>
<evidence type="ECO:0000259" key="21">
    <source>
        <dbReference type="PROSITE" id="PS51984"/>
    </source>
</evidence>
<dbReference type="KEGG" id="foc:113212603"/>
<dbReference type="Gene3D" id="3.30.1120.130">
    <property type="match status" value="1"/>
</dbReference>
<dbReference type="OrthoDB" id="10004143at2759"/>
<dbReference type="Pfam" id="PF18190">
    <property type="entry name" value="Plk4_PB1"/>
    <property type="match status" value="1"/>
</dbReference>
<evidence type="ECO:0000256" key="14">
    <source>
        <dbReference type="ARBA" id="ARBA00030924"/>
    </source>
</evidence>
<keyword evidence="11" id="KW-0206">Cytoskeleton</keyword>
<evidence type="ECO:0000256" key="18">
    <source>
        <dbReference type="SAM" id="MobiDB-lite"/>
    </source>
</evidence>
<feature type="compositionally biased region" description="Basic and acidic residues" evidence="18">
    <location>
        <begin position="275"/>
        <end position="287"/>
    </location>
</feature>
<evidence type="ECO:0000256" key="2">
    <source>
        <dbReference type="ARBA" id="ARBA00012424"/>
    </source>
</evidence>
<feature type="region of interest" description="Disordered" evidence="18">
    <location>
        <begin position="271"/>
        <end position="293"/>
    </location>
</feature>
<dbReference type="GO" id="GO:0004674">
    <property type="term" value="F:protein serine/threonine kinase activity"/>
    <property type="evidence" value="ECO:0007669"/>
    <property type="project" value="UniProtKB-KW"/>
</dbReference>